<dbReference type="GeneID" id="26375341"/>
<protein>
    <submittedName>
        <fullName evidence="2">NADH dehydrogenase subunit 6</fullName>
    </submittedName>
</protein>
<evidence type="ECO:0000313" key="2">
    <source>
        <dbReference type="EMBL" id="ALM54902.1"/>
    </source>
</evidence>
<dbReference type="EMBL" id="KT723012">
    <property type="protein sequence ID" value="ALM54902.1"/>
    <property type="molecule type" value="Genomic_DNA"/>
</dbReference>
<keyword evidence="1" id="KW-0472">Membrane</keyword>
<gene>
    <name evidence="2" type="primary">ND6</name>
</gene>
<feature type="transmembrane region" description="Helical" evidence="1">
    <location>
        <begin position="50"/>
        <end position="69"/>
    </location>
</feature>
<accession>A0A0S1VVF8</accession>
<dbReference type="AlphaFoldDB" id="A0A0S1VVF8"/>
<dbReference type="RefSeq" id="YP_009183172.1">
    <property type="nucleotide sequence ID" value="NC_028522.1"/>
</dbReference>
<keyword evidence="1" id="KW-0812">Transmembrane</keyword>
<sequence>MTLLSLLTIWIYSVLSMTLPMYPLSLGMMILLLAFITCTIVATMSPWYAYMLFFIFIGGMLVMFAYIASLTPNMTFAINNQLMPIVLTTIIILSINNFNSTPNHQTNPNLSLSINDSTYALSFLYSTNGEKCIILLACILLFTMVATVKLCKPKSGALRPYF</sequence>
<geneLocation type="mitochondrion" evidence="2"/>
<dbReference type="CTD" id="4541"/>
<feature type="transmembrane region" description="Helical" evidence="1">
    <location>
        <begin position="133"/>
        <end position="151"/>
    </location>
</feature>
<feature type="transmembrane region" description="Helical" evidence="1">
    <location>
        <begin position="26"/>
        <end position="43"/>
    </location>
</feature>
<feature type="transmembrane region" description="Helical" evidence="1">
    <location>
        <begin position="81"/>
        <end position="98"/>
    </location>
</feature>
<keyword evidence="2" id="KW-0496">Mitochondrion</keyword>
<evidence type="ECO:0000256" key="1">
    <source>
        <dbReference type="SAM" id="Phobius"/>
    </source>
</evidence>
<keyword evidence="1" id="KW-1133">Transmembrane helix</keyword>
<organism evidence="2">
    <name type="scientific">Potamilus leptodon</name>
    <dbReference type="NCBI Taxonomy" id="301916"/>
    <lineage>
        <taxon>Eukaryota</taxon>
        <taxon>Metazoa</taxon>
        <taxon>Spiralia</taxon>
        <taxon>Lophotrochozoa</taxon>
        <taxon>Mollusca</taxon>
        <taxon>Bivalvia</taxon>
        <taxon>Autobranchia</taxon>
        <taxon>Heteroconchia</taxon>
        <taxon>Palaeoheterodonta</taxon>
        <taxon>Unionida</taxon>
        <taxon>Unionoidea</taxon>
        <taxon>Unionidae</taxon>
        <taxon>Ambleminae</taxon>
        <taxon>Lampsilini</taxon>
        <taxon>Potamilus</taxon>
    </lineage>
</organism>
<name>A0A0S1VVF8_9BIVA</name>
<proteinExistence type="predicted"/>
<reference evidence="2" key="1">
    <citation type="submission" date="2015-09" db="EMBL/GenBank/DDBJ databases">
        <title>The complete mitochondrial genome of the scaleshell Leptodea leptodon (Bivalvia: Unionidae).</title>
        <authorList>
            <person name="Feng L."/>
            <person name="Zhang X."/>
            <person name="Zhao G.-F."/>
        </authorList>
    </citation>
    <scope>NUCLEOTIDE SEQUENCE</scope>
</reference>